<organism evidence="1">
    <name type="scientific">Anguilla anguilla</name>
    <name type="common">European freshwater eel</name>
    <name type="synonym">Muraena anguilla</name>
    <dbReference type="NCBI Taxonomy" id="7936"/>
    <lineage>
        <taxon>Eukaryota</taxon>
        <taxon>Metazoa</taxon>
        <taxon>Chordata</taxon>
        <taxon>Craniata</taxon>
        <taxon>Vertebrata</taxon>
        <taxon>Euteleostomi</taxon>
        <taxon>Actinopterygii</taxon>
        <taxon>Neopterygii</taxon>
        <taxon>Teleostei</taxon>
        <taxon>Anguilliformes</taxon>
        <taxon>Anguillidae</taxon>
        <taxon>Anguilla</taxon>
    </lineage>
</organism>
<evidence type="ECO:0000313" key="1">
    <source>
        <dbReference type="EMBL" id="JAH00996.1"/>
    </source>
</evidence>
<reference evidence="1" key="1">
    <citation type="submission" date="2014-11" db="EMBL/GenBank/DDBJ databases">
        <authorList>
            <person name="Amaro Gonzalez C."/>
        </authorList>
    </citation>
    <scope>NUCLEOTIDE SEQUENCE</scope>
</reference>
<name>A0A0E9P8N8_ANGAN</name>
<reference evidence="1" key="2">
    <citation type="journal article" date="2015" name="Fish Shellfish Immunol.">
        <title>Early steps in the European eel (Anguilla anguilla)-Vibrio vulnificus interaction in the gills: Role of the RtxA13 toxin.</title>
        <authorList>
            <person name="Callol A."/>
            <person name="Pajuelo D."/>
            <person name="Ebbesson L."/>
            <person name="Teles M."/>
            <person name="MacKenzie S."/>
            <person name="Amaro C."/>
        </authorList>
    </citation>
    <scope>NUCLEOTIDE SEQUENCE</scope>
</reference>
<dbReference type="AlphaFoldDB" id="A0A0E9P8N8"/>
<proteinExistence type="predicted"/>
<sequence length="47" mass="5498">MPICYTMSALNIGFFKTFNAVILQAGHISEEIESSQIFKKFEMRFMF</sequence>
<protein>
    <submittedName>
        <fullName evidence="1">Uncharacterized protein</fullName>
    </submittedName>
</protein>
<dbReference type="EMBL" id="GBXM01107581">
    <property type="protein sequence ID" value="JAH00996.1"/>
    <property type="molecule type" value="Transcribed_RNA"/>
</dbReference>
<accession>A0A0E9P8N8</accession>